<dbReference type="Pfam" id="PF03819">
    <property type="entry name" value="MazG"/>
    <property type="match status" value="1"/>
</dbReference>
<reference evidence="2" key="1">
    <citation type="submission" date="2023-01" db="EMBL/GenBank/DDBJ databases">
        <title>Human gut microbiome strain richness.</title>
        <authorList>
            <person name="Chen-Liaw A."/>
        </authorList>
    </citation>
    <scope>NUCLEOTIDE SEQUENCE</scope>
    <source>
        <strain evidence="2">2225st1_A6_2225SCRN_200828</strain>
    </source>
</reference>
<dbReference type="SUPFAM" id="SSF101386">
    <property type="entry name" value="all-alpha NTP pyrophosphatases"/>
    <property type="match status" value="1"/>
</dbReference>
<dbReference type="Proteomes" id="UP001211006">
    <property type="component" value="Unassembled WGS sequence"/>
</dbReference>
<comment type="caution">
    <text evidence="2">The sequence shown here is derived from an EMBL/GenBank/DDBJ whole genome shotgun (WGS) entry which is preliminary data.</text>
</comment>
<sequence>MTFKEFTAWCNERACDGRWGMVEAMVCIDLMAEIRKLSFWKREKFWRELYEKRILDEIVEPINQKIIIDQLAARIPHTDQAITHEKEHSTMTINEYQALALRTESRITTDPVPYIRVLEGLMGLNGEAGEAIDLMKKVQFQGHEFDREHMAKELGDIAWYLAVSADAIGYDLESILQMNVDKLRTRYPDGFSTEQSLHRSANDI</sequence>
<organism evidence="2 3">
    <name type="scientific">Flavonifractor plautii</name>
    <name type="common">Fusobacterium plautii</name>
    <dbReference type="NCBI Taxonomy" id="292800"/>
    <lineage>
        <taxon>Bacteria</taxon>
        <taxon>Bacillati</taxon>
        <taxon>Bacillota</taxon>
        <taxon>Clostridia</taxon>
        <taxon>Eubacteriales</taxon>
        <taxon>Oscillospiraceae</taxon>
        <taxon>Flavonifractor</taxon>
    </lineage>
</organism>
<evidence type="ECO:0000313" key="2">
    <source>
        <dbReference type="EMBL" id="MDB7908606.1"/>
    </source>
</evidence>
<feature type="domain" description="NTP pyrophosphohydrolase MazG-like" evidence="1">
    <location>
        <begin position="123"/>
        <end position="191"/>
    </location>
</feature>
<proteinExistence type="predicted"/>
<gene>
    <name evidence="2" type="ORF">PND83_21720</name>
</gene>
<evidence type="ECO:0000259" key="1">
    <source>
        <dbReference type="Pfam" id="PF03819"/>
    </source>
</evidence>
<dbReference type="CDD" id="cd11541">
    <property type="entry name" value="NTP-PPase_u4"/>
    <property type="match status" value="1"/>
</dbReference>
<dbReference type="InterPro" id="IPR004518">
    <property type="entry name" value="MazG-like_dom"/>
</dbReference>
<dbReference type="RefSeq" id="WP_242622444.1">
    <property type="nucleotide sequence ID" value="NZ_JAQLWN010000033.1"/>
</dbReference>
<accession>A0AAW6C7L0</accession>
<protein>
    <submittedName>
        <fullName evidence="2">Nucleoside triphosphate pyrophosphohydrolase family protein</fullName>
    </submittedName>
</protein>
<dbReference type="AlphaFoldDB" id="A0AAW6C7L0"/>
<evidence type="ECO:0000313" key="3">
    <source>
        <dbReference type="Proteomes" id="UP001211006"/>
    </source>
</evidence>
<name>A0AAW6C7L0_FLAPL</name>
<dbReference type="InterPro" id="IPR011379">
    <property type="entry name" value="MazG-related_GP37"/>
</dbReference>
<dbReference type="EMBL" id="JAQLWO010000038">
    <property type="protein sequence ID" value="MDB7908606.1"/>
    <property type="molecule type" value="Genomic_DNA"/>
</dbReference>
<dbReference type="Gene3D" id="1.10.287.1080">
    <property type="entry name" value="MazG-like"/>
    <property type="match status" value="1"/>
</dbReference>